<sequence length="538" mass="61063">MRVFGFLSAATAGGLFCFSEAMKMKSCEFNPAVPCIHSNPSAPAYSISLRKNDPETWAQTSYLEREKRGQTRMDARHWGTRPLDSYGEEGEDEEGSPSQFLEEREERGRGRTSQAGRFVQQREQPKLADAQRDTEAEADGVLQGHQAGSMDEEPFYMGRMMRLADYHDNQTFTGNSDEFCLDSQRFGMVKKESDKIFWSIKFEGILGLAFKSMSSNGFIPVFDNMMDKQRFPHNEFSFYFSRLPEQKSAIFFGGVDPRYYHGDFTLFNVMKFDFTTEAEGGGKRVWKGSEHYWQVQCDEIFFRYKSGKTSRLVGTTSVIFDTGTSFNTVPSEYHERWMENVPREVMTSDYDSLPDICYVFSSLQEGVDGQTECLTPEQYIVGKVRRSDGETYYETGVMRLDVPAPFGPSFILGDVFMRHYYTLFRREIPGERPPQIGIAQAKLRVNVADAAVFAQRSQIPRLDNEISSTFPELSNHHLSNSPPSPARSLTELSQQTQQLQENGGEPSDAFRAGGTPLLGQPTRNAAIRARDQPPPTSW</sequence>
<dbReference type="SUPFAM" id="SSF50630">
    <property type="entry name" value="Acid proteases"/>
    <property type="match status" value="1"/>
</dbReference>
<dbReference type="Pfam" id="PF00026">
    <property type="entry name" value="Asp"/>
    <property type="match status" value="1"/>
</dbReference>
<feature type="compositionally biased region" description="Acidic residues" evidence="6">
    <location>
        <begin position="86"/>
        <end position="95"/>
    </location>
</feature>
<keyword evidence="3 5" id="KW-0064">Aspartyl protease</keyword>
<evidence type="ECO:0000256" key="4">
    <source>
        <dbReference type="ARBA" id="ARBA00022801"/>
    </source>
</evidence>
<evidence type="ECO:0000256" key="1">
    <source>
        <dbReference type="ARBA" id="ARBA00007447"/>
    </source>
</evidence>
<dbReference type="EMBL" id="CDMZ01000362">
    <property type="protein sequence ID" value="CEM12689.1"/>
    <property type="molecule type" value="Genomic_DNA"/>
</dbReference>
<feature type="region of interest" description="Disordered" evidence="6">
    <location>
        <begin position="65"/>
        <end position="141"/>
    </location>
</feature>
<keyword evidence="2 5" id="KW-0645">Protease</keyword>
<dbReference type="GO" id="GO:0006508">
    <property type="term" value="P:proteolysis"/>
    <property type="evidence" value="ECO:0007669"/>
    <property type="project" value="UniProtKB-KW"/>
</dbReference>
<feature type="compositionally biased region" description="Low complexity" evidence="6">
    <location>
        <begin position="488"/>
        <end position="501"/>
    </location>
</feature>
<accession>A0A0G4FGW0</accession>
<dbReference type="InterPro" id="IPR021109">
    <property type="entry name" value="Peptidase_aspartic_dom_sf"/>
</dbReference>
<dbReference type="PANTHER" id="PTHR47966:SF51">
    <property type="entry name" value="BETA-SITE APP-CLEAVING ENZYME, ISOFORM A-RELATED"/>
    <property type="match status" value="1"/>
</dbReference>
<dbReference type="InterPro" id="IPR001969">
    <property type="entry name" value="Aspartic_peptidase_AS"/>
</dbReference>
<feature type="compositionally biased region" description="Basic and acidic residues" evidence="6">
    <location>
        <begin position="65"/>
        <end position="77"/>
    </location>
</feature>
<dbReference type="InterPro" id="IPR001461">
    <property type="entry name" value="Aspartic_peptidase_A1"/>
</dbReference>
<dbReference type="PROSITE" id="PS51767">
    <property type="entry name" value="PEPTIDASE_A1"/>
    <property type="match status" value="1"/>
</dbReference>
<gene>
    <name evidence="8" type="ORF">Cvel_16948</name>
</gene>
<dbReference type="PhylomeDB" id="A0A0G4FGW0"/>
<dbReference type="VEuPathDB" id="CryptoDB:Cvel_16948"/>
<evidence type="ECO:0000256" key="5">
    <source>
        <dbReference type="RuleBase" id="RU000454"/>
    </source>
</evidence>
<evidence type="ECO:0000259" key="7">
    <source>
        <dbReference type="PROSITE" id="PS51767"/>
    </source>
</evidence>
<name>A0A0G4FGW0_9ALVE</name>
<feature type="compositionally biased region" description="Basic and acidic residues" evidence="6">
    <location>
        <begin position="123"/>
        <end position="135"/>
    </location>
</feature>
<dbReference type="InterPro" id="IPR033121">
    <property type="entry name" value="PEPTIDASE_A1"/>
</dbReference>
<feature type="region of interest" description="Disordered" evidence="6">
    <location>
        <begin position="471"/>
        <end position="538"/>
    </location>
</feature>
<evidence type="ECO:0000256" key="6">
    <source>
        <dbReference type="SAM" id="MobiDB-lite"/>
    </source>
</evidence>
<organism evidence="8">
    <name type="scientific">Chromera velia CCMP2878</name>
    <dbReference type="NCBI Taxonomy" id="1169474"/>
    <lineage>
        <taxon>Eukaryota</taxon>
        <taxon>Sar</taxon>
        <taxon>Alveolata</taxon>
        <taxon>Colpodellida</taxon>
        <taxon>Chromeraceae</taxon>
        <taxon>Chromera</taxon>
    </lineage>
</organism>
<evidence type="ECO:0000256" key="3">
    <source>
        <dbReference type="ARBA" id="ARBA00022750"/>
    </source>
</evidence>
<dbReference type="PANTHER" id="PTHR47966">
    <property type="entry name" value="BETA-SITE APP-CLEAVING ENZYME, ISOFORM A-RELATED"/>
    <property type="match status" value="1"/>
</dbReference>
<dbReference type="PROSITE" id="PS00141">
    <property type="entry name" value="ASP_PROTEASE"/>
    <property type="match status" value="1"/>
</dbReference>
<dbReference type="Gene3D" id="2.40.70.10">
    <property type="entry name" value="Acid Proteases"/>
    <property type="match status" value="1"/>
</dbReference>
<feature type="domain" description="Peptidase A1" evidence="7">
    <location>
        <begin position="32"/>
        <end position="439"/>
    </location>
</feature>
<keyword evidence="4 5" id="KW-0378">Hydrolase</keyword>
<reference evidence="8" key="1">
    <citation type="submission" date="2014-11" db="EMBL/GenBank/DDBJ databases">
        <authorList>
            <person name="Otto D Thomas"/>
            <person name="Naeem Raeece"/>
        </authorList>
    </citation>
    <scope>NUCLEOTIDE SEQUENCE</scope>
</reference>
<protein>
    <recommendedName>
        <fullName evidence="7">Peptidase A1 domain-containing protein</fullName>
    </recommendedName>
</protein>
<dbReference type="AlphaFoldDB" id="A0A0G4FGW0"/>
<dbReference type="PRINTS" id="PR00792">
    <property type="entry name" value="PEPSIN"/>
</dbReference>
<dbReference type="GO" id="GO:0004190">
    <property type="term" value="F:aspartic-type endopeptidase activity"/>
    <property type="evidence" value="ECO:0007669"/>
    <property type="project" value="UniProtKB-KW"/>
</dbReference>
<evidence type="ECO:0000313" key="8">
    <source>
        <dbReference type="EMBL" id="CEM12689.1"/>
    </source>
</evidence>
<evidence type="ECO:0000256" key="2">
    <source>
        <dbReference type="ARBA" id="ARBA00022670"/>
    </source>
</evidence>
<comment type="similarity">
    <text evidence="1 5">Belongs to the peptidase A1 family.</text>
</comment>
<proteinExistence type="inferred from homology"/>